<gene>
    <name evidence="1" type="ORF">FNW02_11325</name>
</gene>
<reference evidence="1" key="1">
    <citation type="submission" date="2019-07" db="EMBL/GenBank/DDBJ databases">
        <title>Toxilogical consequences of a new and cryptic species of cyanobacteria (Komarekiella delphini-convector) recovered from the epidermis of a bottlenose dolphin and 1500 ft. in the air.</title>
        <authorList>
            <person name="Brown A.O."/>
            <person name="Dvorak P."/>
            <person name="Villanueva C.D."/>
            <person name="Foss A.J."/>
            <person name="Garvey A.D."/>
            <person name="Gibson Q.A."/>
            <person name="Johansen J.R."/>
            <person name="Casamatta D.A."/>
        </authorList>
    </citation>
    <scope>NUCLEOTIDE SEQUENCE</scope>
    <source>
        <strain evidence="1">SJRDD-AB1</strain>
    </source>
</reference>
<dbReference type="Proteomes" id="UP001165986">
    <property type="component" value="Unassembled WGS sequence"/>
</dbReference>
<dbReference type="AlphaFoldDB" id="A0AA40VQP9"/>
<organism evidence="1 2">
    <name type="scientific">Komarekiella delphini-convector SJRDD-AB1</name>
    <dbReference type="NCBI Taxonomy" id="2593771"/>
    <lineage>
        <taxon>Bacteria</taxon>
        <taxon>Bacillati</taxon>
        <taxon>Cyanobacteriota</taxon>
        <taxon>Cyanophyceae</taxon>
        <taxon>Nostocales</taxon>
        <taxon>Nostocaceae</taxon>
        <taxon>Komarekiella</taxon>
        <taxon>Komarekiella delphini-convector</taxon>
    </lineage>
</organism>
<evidence type="ECO:0000313" key="1">
    <source>
        <dbReference type="EMBL" id="MBD6616409.1"/>
    </source>
</evidence>
<name>A0AA40VQP9_9NOST</name>
<protein>
    <submittedName>
        <fullName evidence="1">WYL domain-containing protein</fullName>
    </submittedName>
</protein>
<dbReference type="EMBL" id="VJXY01000010">
    <property type="protein sequence ID" value="MBD6616409.1"/>
    <property type="molecule type" value="Genomic_DNA"/>
</dbReference>
<accession>A0AA40VQP9</accession>
<dbReference type="RefSeq" id="WP_191757651.1">
    <property type="nucleotide sequence ID" value="NZ_VJXY01000010.1"/>
</dbReference>
<evidence type="ECO:0000313" key="2">
    <source>
        <dbReference type="Proteomes" id="UP001165986"/>
    </source>
</evidence>
<proteinExistence type="predicted"/>
<comment type="caution">
    <text evidence="1">The sequence shown here is derived from an EMBL/GenBank/DDBJ whole genome shotgun (WGS) entry which is preliminary data.</text>
</comment>
<keyword evidence="2" id="KW-1185">Reference proteome</keyword>
<sequence length="400" mass="46077">MPKKSISHPYAEHLSFERLMLLIATLLKNPGIGSPDLINVNYDKQHDSLTQVRLSLQQLAVECKIELPEDYPAIATLRKDLKTLRRYGILERRMYRWGYYLGTGAMSQTELKVAFNALASQAKFQGDPQLRRICEILSKRLRGLDMELQGKFFYPVRQHLNRAIVYTDPEEMAAQGENRNTLFHQLPVLETAISQGQAIEISRASDLYGNNRIGLLQIVPLQLIYHDIAWYLLYENYENGHLAIGRLNRFKNYCKLLNNGQGRGLEAQKNSLNKAYQLLENGWGLYLGEPPEQQLELQEQLEFLTVKVRFFPPVTAFIQEGELRHPKQKIILGSKNETTGNPSYLDYLITLPPRSIDEFSLWIYRYMHKAQVISPPHLVEKHHQAADALLSQYATPLQDT</sequence>